<organism evidence="1 3">
    <name type="scientific">Didymodactylos carnosus</name>
    <dbReference type="NCBI Taxonomy" id="1234261"/>
    <lineage>
        <taxon>Eukaryota</taxon>
        <taxon>Metazoa</taxon>
        <taxon>Spiralia</taxon>
        <taxon>Gnathifera</taxon>
        <taxon>Rotifera</taxon>
        <taxon>Eurotatoria</taxon>
        <taxon>Bdelloidea</taxon>
        <taxon>Philodinida</taxon>
        <taxon>Philodinidae</taxon>
        <taxon>Didymodactylos</taxon>
    </lineage>
</organism>
<dbReference type="EMBL" id="CAJOBC010103005">
    <property type="protein sequence ID" value="CAF4483303.1"/>
    <property type="molecule type" value="Genomic_DNA"/>
</dbReference>
<comment type="caution">
    <text evidence="1">The sequence shown here is derived from an EMBL/GenBank/DDBJ whole genome shotgun (WGS) entry which is preliminary data.</text>
</comment>
<dbReference type="PANTHER" id="PTHR15600">
    <property type="entry name" value="SACSIN"/>
    <property type="match status" value="1"/>
</dbReference>
<dbReference type="PANTHER" id="PTHR15600:SF42">
    <property type="entry name" value="SACSIN"/>
    <property type="match status" value="1"/>
</dbReference>
<name>A0A816B6H3_9BILA</name>
<dbReference type="Proteomes" id="UP000681722">
    <property type="component" value="Unassembled WGS sequence"/>
</dbReference>
<dbReference type="AlphaFoldDB" id="A0A816B6H3"/>
<sequence length="289" mass="32802">MLRVVPGSGQHSDSRIGSDINEPEADFIAQSSILRASAQCSETLLTTKVINDISVSYIMKTIRKSFTNKTLLKKNSISPIIEEYWLWSAATAFNEINQGLLNSDEFRSFTPCGGVCFGLHKKDNDHYTIRTDLKGQIYCFLPTCMEFDFPFHINGCFAVQSDRRRLVEKFIDDRKKRRFQWNDLVLKAVCKALLLGLENALTLCGPHSFETLTKFWPTPIDSSSLKALETIFLSTLTDPSRNYKVLSDGDHIGCLQQSWFLNVSFPELMQNVILTELRSNLMHVLQNSG</sequence>
<dbReference type="Proteomes" id="UP000663829">
    <property type="component" value="Unassembled WGS sequence"/>
</dbReference>
<proteinExistence type="predicted"/>
<dbReference type="EMBL" id="CAJNOQ010036476">
    <property type="protein sequence ID" value="CAF1604331.1"/>
    <property type="molecule type" value="Genomic_DNA"/>
</dbReference>
<gene>
    <name evidence="1" type="ORF">GPM918_LOCUS42652</name>
    <name evidence="2" type="ORF">SRO942_LOCUS43947</name>
</gene>
<reference evidence="1" key="1">
    <citation type="submission" date="2021-02" db="EMBL/GenBank/DDBJ databases">
        <authorList>
            <person name="Nowell W R."/>
        </authorList>
    </citation>
    <scope>NUCLEOTIDE SEQUENCE</scope>
</reference>
<dbReference type="GO" id="GO:0030544">
    <property type="term" value="F:Hsp70 protein binding"/>
    <property type="evidence" value="ECO:0007669"/>
    <property type="project" value="TreeGrafter"/>
</dbReference>
<dbReference type="OrthoDB" id="8951023at2759"/>
<protein>
    <submittedName>
        <fullName evidence="1">Uncharacterized protein</fullName>
    </submittedName>
</protein>
<evidence type="ECO:0000313" key="1">
    <source>
        <dbReference type="EMBL" id="CAF1604331.1"/>
    </source>
</evidence>
<evidence type="ECO:0000313" key="3">
    <source>
        <dbReference type="Proteomes" id="UP000663829"/>
    </source>
</evidence>
<evidence type="ECO:0000313" key="2">
    <source>
        <dbReference type="EMBL" id="CAF4483303.1"/>
    </source>
</evidence>
<keyword evidence="3" id="KW-1185">Reference proteome</keyword>
<dbReference type="InterPro" id="IPR052972">
    <property type="entry name" value="Sacsin_chaperone_reg"/>
</dbReference>
<accession>A0A816B6H3</accession>